<keyword evidence="1" id="KW-0378">Hydrolase</keyword>
<dbReference type="PIRSF" id="PIRSF033091">
    <property type="entry name" value="Pesterase_YhaO"/>
    <property type="match status" value="1"/>
</dbReference>
<proteinExistence type="predicted"/>
<dbReference type="OrthoDB" id="9773856at2"/>
<evidence type="ECO:0000259" key="2">
    <source>
        <dbReference type="Pfam" id="PF00149"/>
    </source>
</evidence>
<dbReference type="InterPro" id="IPR050535">
    <property type="entry name" value="DNA_Repair-Maintenance_Comp"/>
</dbReference>
<dbReference type="PANTHER" id="PTHR30337:SF7">
    <property type="entry name" value="PHOSPHOESTERASE"/>
    <property type="match status" value="1"/>
</dbReference>
<sequence length="418" mass="45847">MKFIHTADIHLDSPLTGLAAYRDAPAEMLRTATRDAFRNLVAAAIDETVDFVIIAGDLYDGTWRDYNTGYFFAREMGRLHAAGIPVFLLYGNHDAESEMTRRLALPPNVRAFDTRKPSTFRIEHLRVALHGRSFRDAATTENLAVGYPDRIPGWLNIGVLHTALEGNAEHASYAPCSLAQLVAKGYDYWALGHVHDYAEVCREPWVVYPGNTQGRHIRETGARGAVLVSATETGIVAVERLFTDVLRWHRLTVDLATASNLDAAVHAIAGRLQALLDETADGKPLALRVVLQGRSTAHGELFGKEARLRAETLALAAALAGERIWIEKVRIETTPAHDRETIRARADAIADLQALLDEAPGDREFLDSLTTELRQLVDRAPHELAACVPEFAAIRSGDVSPLVAAVAPGLIAYLMKTE</sequence>
<dbReference type="InterPro" id="IPR029052">
    <property type="entry name" value="Metallo-depent_PP-like"/>
</dbReference>
<organism evidence="3">
    <name type="scientific">Accumulibacter regalis</name>
    <dbReference type="NCBI Taxonomy" id="522306"/>
    <lineage>
        <taxon>Bacteria</taxon>
        <taxon>Pseudomonadati</taxon>
        <taxon>Pseudomonadota</taxon>
        <taxon>Betaproteobacteria</taxon>
        <taxon>Candidatus Accumulibacter</taxon>
    </lineage>
</organism>
<accession>C7RUX9</accession>
<dbReference type="InterPro" id="IPR004843">
    <property type="entry name" value="Calcineurin-like_PHP"/>
</dbReference>
<dbReference type="Pfam" id="PF00149">
    <property type="entry name" value="Metallophos"/>
    <property type="match status" value="1"/>
</dbReference>
<evidence type="ECO:0000313" key="3">
    <source>
        <dbReference type="EMBL" id="ACV36374.1"/>
    </source>
</evidence>
<dbReference type="InterPro" id="IPR041796">
    <property type="entry name" value="Mre11_N"/>
</dbReference>
<feature type="domain" description="Calcineurin-like phosphoesterase" evidence="2">
    <location>
        <begin position="1"/>
        <end position="197"/>
    </location>
</feature>
<reference evidence="3" key="2">
    <citation type="submission" date="2009-09" db="EMBL/GenBank/DDBJ databases">
        <title>Complete sequence of chromosome of Candidatus Accumulibacter phosphatis clade IIA str. UW-1.</title>
        <authorList>
            <consortium name="US DOE Joint Genome Institute"/>
            <person name="Martin H.G."/>
            <person name="Ivanova N."/>
            <person name="Kunin V."/>
            <person name="Warnecke F."/>
            <person name="Barry K."/>
            <person name="He S."/>
            <person name="Salamov A."/>
            <person name="Szeto E."/>
            <person name="Dalin E."/>
            <person name="Pangilinan J.L."/>
            <person name="Lapidus A."/>
            <person name="Lowry S."/>
            <person name="Kyrpides N.C."/>
            <person name="McMahon K.D."/>
            <person name="Hugenholtz P."/>
        </authorList>
    </citation>
    <scope>NUCLEOTIDE SEQUENCE [LARGE SCALE GENOMIC DNA]</scope>
    <source>
        <strain evidence="3">UW-1</strain>
    </source>
</reference>
<dbReference type="Gene3D" id="3.60.21.10">
    <property type="match status" value="1"/>
</dbReference>
<dbReference type="SUPFAM" id="SSF56300">
    <property type="entry name" value="Metallo-dependent phosphatases"/>
    <property type="match status" value="1"/>
</dbReference>
<dbReference type="eggNOG" id="COG0420">
    <property type="taxonomic scope" value="Bacteria"/>
</dbReference>
<dbReference type="CDD" id="cd00840">
    <property type="entry name" value="MPP_Mre11_N"/>
    <property type="match status" value="1"/>
</dbReference>
<dbReference type="InterPro" id="IPR014576">
    <property type="entry name" value="Pesterase_YhaO"/>
</dbReference>
<dbReference type="GO" id="GO:0016787">
    <property type="term" value="F:hydrolase activity"/>
    <property type="evidence" value="ECO:0007669"/>
    <property type="project" value="UniProtKB-KW"/>
</dbReference>
<gene>
    <name evidence="3" type="ordered locus">CAP2UW1_3101</name>
</gene>
<dbReference type="HOGENOM" id="CLU_026621_4_0_4"/>
<evidence type="ECO:0000256" key="1">
    <source>
        <dbReference type="ARBA" id="ARBA00022801"/>
    </source>
</evidence>
<dbReference type="STRING" id="522306.CAP2UW1_3101"/>
<dbReference type="AlphaFoldDB" id="C7RUX9"/>
<name>C7RUX9_ACCRE</name>
<protein>
    <submittedName>
        <fullName evidence="3">Metallophosphoesterase</fullName>
    </submittedName>
</protein>
<dbReference type="EMBL" id="CP001715">
    <property type="protein sequence ID" value="ACV36374.1"/>
    <property type="molecule type" value="Genomic_DNA"/>
</dbReference>
<dbReference type="KEGG" id="app:CAP2UW1_3101"/>
<reference evidence="3" key="1">
    <citation type="submission" date="2009-08" db="EMBL/GenBank/DDBJ databases">
        <authorList>
            <consortium name="US DOE Joint Genome Institute"/>
            <person name="Lucas S."/>
            <person name="Copeland A."/>
            <person name="Lapidus A."/>
            <person name="Glavina del Rio T."/>
            <person name="Dalin E."/>
            <person name="Tice H."/>
            <person name="Bruce D."/>
            <person name="Barry K."/>
            <person name="Pitluck S."/>
            <person name="Lowry S."/>
            <person name="Larimer F."/>
            <person name="Land M."/>
            <person name="Hauser L."/>
            <person name="Kyrpides N."/>
            <person name="Ivanova N."/>
            <person name="McMahon K.D."/>
            <person name="Hugenholtz P."/>
        </authorList>
    </citation>
    <scope>NUCLEOTIDE SEQUENCE</scope>
    <source>
        <strain evidence="3">UW-1</strain>
    </source>
</reference>
<dbReference type="PANTHER" id="PTHR30337">
    <property type="entry name" value="COMPONENT OF ATP-DEPENDENT DSDNA EXONUCLEASE"/>
    <property type="match status" value="1"/>
</dbReference>